<sequence>MIHSSASWYSKKDGLTHFEHLVAIFERARGPATLEAEKRLDVFRLRRWKRKSFRKCGCRIKQAMAKQVTRQSLENIERREAALSDAFVRLTGLKAPEWFTMVHRRADMWPEKAVVRLMALLEVTDRMSVDLPGWHRLLFLTQYPGRLGRLKTFRKKHCLTDGQLDRAKMRKMQRNYDLARDNQVKGMPLQRLESYITRYNPATGKRIAK</sequence>
<dbReference type="Proteomes" id="UP001212152">
    <property type="component" value="Unassembled WGS sequence"/>
</dbReference>
<evidence type="ECO:0000313" key="1">
    <source>
        <dbReference type="EMBL" id="KAJ3176066.1"/>
    </source>
</evidence>
<gene>
    <name evidence="1" type="ORF">HDU87_005583</name>
</gene>
<dbReference type="AlphaFoldDB" id="A0AAD5TIF1"/>
<keyword evidence="2" id="KW-1185">Reference proteome</keyword>
<accession>A0AAD5TIF1</accession>
<proteinExistence type="predicted"/>
<protein>
    <submittedName>
        <fullName evidence="1">Uncharacterized protein</fullName>
    </submittedName>
</protein>
<comment type="caution">
    <text evidence="1">The sequence shown here is derived from an EMBL/GenBank/DDBJ whole genome shotgun (WGS) entry which is preliminary data.</text>
</comment>
<evidence type="ECO:0000313" key="2">
    <source>
        <dbReference type="Proteomes" id="UP001212152"/>
    </source>
</evidence>
<organism evidence="1 2">
    <name type="scientific">Geranomyces variabilis</name>
    <dbReference type="NCBI Taxonomy" id="109894"/>
    <lineage>
        <taxon>Eukaryota</taxon>
        <taxon>Fungi</taxon>
        <taxon>Fungi incertae sedis</taxon>
        <taxon>Chytridiomycota</taxon>
        <taxon>Chytridiomycota incertae sedis</taxon>
        <taxon>Chytridiomycetes</taxon>
        <taxon>Spizellomycetales</taxon>
        <taxon>Powellomycetaceae</taxon>
        <taxon>Geranomyces</taxon>
    </lineage>
</organism>
<reference evidence="1" key="1">
    <citation type="submission" date="2020-05" db="EMBL/GenBank/DDBJ databases">
        <title>Phylogenomic resolution of chytrid fungi.</title>
        <authorList>
            <person name="Stajich J.E."/>
            <person name="Amses K."/>
            <person name="Simmons R."/>
            <person name="Seto K."/>
            <person name="Myers J."/>
            <person name="Bonds A."/>
            <person name="Quandt C.A."/>
            <person name="Barry K."/>
            <person name="Liu P."/>
            <person name="Grigoriev I."/>
            <person name="Longcore J.E."/>
            <person name="James T.Y."/>
        </authorList>
    </citation>
    <scope>NUCLEOTIDE SEQUENCE</scope>
    <source>
        <strain evidence="1">JEL0379</strain>
    </source>
</reference>
<name>A0AAD5TIF1_9FUNG</name>
<dbReference type="EMBL" id="JADGJQ010000045">
    <property type="protein sequence ID" value="KAJ3176066.1"/>
    <property type="molecule type" value="Genomic_DNA"/>
</dbReference>